<gene>
    <name evidence="2" type="ORF">GOBAR_AA20815</name>
</gene>
<reference evidence="2 3" key="1">
    <citation type="submission" date="2015-01" db="EMBL/GenBank/DDBJ databases">
        <title>Genome of allotetraploid Gossypium barbadense reveals genomic plasticity and fiber elongation in cotton evolution.</title>
        <authorList>
            <person name="Chen X."/>
            <person name="Liu X."/>
            <person name="Zhao B."/>
            <person name="Zheng H."/>
            <person name="Hu Y."/>
            <person name="Lu G."/>
            <person name="Yang C."/>
            <person name="Chen J."/>
            <person name="Shan C."/>
            <person name="Zhang L."/>
            <person name="Zhou Y."/>
            <person name="Wang L."/>
            <person name="Guo W."/>
            <person name="Bai Y."/>
            <person name="Ruan J."/>
            <person name="Shangguan X."/>
            <person name="Mao Y."/>
            <person name="Jiang J."/>
            <person name="Zhu Y."/>
            <person name="Lei J."/>
            <person name="Kang H."/>
            <person name="Chen S."/>
            <person name="He X."/>
            <person name="Wang R."/>
            <person name="Wang Y."/>
            <person name="Chen J."/>
            <person name="Wang L."/>
            <person name="Yu S."/>
            <person name="Wang B."/>
            <person name="Wei J."/>
            <person name="Song S."/>
            <person name="Lu X."/>
            <person name="Gao Z."/>
            <person name="Gu W."/>
            <person name="Deng X."/>
            <person name="Ma D."/>
            <person name="Wang S."/>
            <person name="Liang W."/>
            <person name="Fang L."/>
            <person name="Cai C."/>
            <person name="Zhu X."/>
            <person name="Zhou B."/>
            <person name="Zhang Y."/>
            <person name="Chen Z."/>
            <person name="Xu S."/>
            <person name="Zhu R."/>
            <person name="Wang S."/>
            <person name="Zhang T."/>
            <person name="Zhao G."/>
        </authorList>
    </citation>
    <scope>NUCLEOTIDE SEQUENCE [LARGE SCALE GENOMIC DNA]</scope>
    <source>
        <strain evidence="3">cv. Xinhai21</strain>
        <tissue evidence="2">Leaf</tissue>
    </source>
</reference>
<accession>A0A2P5X942</accession>
<organism evidence="2 3">
    <name type="scientific">Gossypium barbadense</name>
    <name type="common">Sea Island cotton</name>
    <name type="synonym">Hibiscus barbadensis</name>
    <dbReference type="NCBI Taxonomy" id="3634"/>
    <lineage>
        <taxon>Eukaryota</taxon>
        <taxon>Viridiplantae</taxon>
        <taxon>Streptophyta</taxon>
        <taxon>Embryophyta</taxon>
        <taxon>Tracheophyta</taxon>
        <taxon>Spermatophyta</taxon>
        <taxon>Magnoliopsida</taxon>
        <taxon>eudicotyledons</taxon>
        <taxon>Gunneridae</taxon>
        <taxon>Pentapetalae</taxon>
        <taxon>rosids</taxon>
        <taxon>malvids</taxon>
        <taxon>Malvales</taxon>
        <taxon>Malvaceae</taxon>
        <taxon>Malvoideae</taxon>
        <taxon>Gossypium</taxon>
    </lineage>
</organism>
<proteinExistence type="predicted"/>
<evidence type="ECO:0000256" key="1">
    <source>
        <dbReference type="SAM" id="MobiDB-lite"/>
    </source>
</evidence>
<evidence type="ECO:0000313" key="2">
    <source>
        <dbReference type="EMBL" id="PPR99850.1"/>
    </source>
</evidence>
<dbReference type="Proteomes" id="UP000239757">
    <property type="component" value="Unassembled WGS sequence"/>
</dbReference>
<protein>
    <submittedName>
        <fullName evidence="2">Uncharacterized protein</fullName>
    </submittedName>
</protein>
<feature type="region of interest" description="Disordered" evidence="1">
    <location>
        <begin position="82"/>
        <end position="110"/>
    </location>
</feature>
<name>A0A2P5X942_GOSBA</name>
<dbReference type="AlphaFoldDB" id="A0A2P5X942"/>
<sequence length="110" mass="12012">MAKARKYIRFVVLCNCNHEYLRIFTIDSVSDSSCRKSTISGYLGNSCACAASGSTFDMKAPRLLWIAILDPVFPIEWGFTSTPSTTPSSSISLGISSKSRSLKSSLSSWD</sequence>
<dbReference type="EMBL" id="KZ665418">
    <property type="protein sequence ID" value="PPR99850.1"/>
    <property type="molecule type" value="Genomic_DNA"/>
</dbReference>
<evidence type="ECO:0000313" key="3">
    <source>
        <dbReference type="Proteomes" id="UP000239757"/>
    </source>
</evidence>